<dbReference type="GO" id="GO:0046872">
    <property type="term" value="F:metal ion binding"/>
    <property type="evidence" value="ECO:0007669"/>
    <property type="project" value="UniProtKB-KW"/>
</dbReference>
<dbReference type="PANTHER" id="PTHR36206">
    <property type="entry name" value="ASPERCRYPTIN BIOSYNTHESIS CLUSTER-SPECIFIC TRANSCRIPTION REGULATOR ATNN-RELATED"/>
    <property type="match status" value="1"/>
</dbReference>
<dbReference type="Proteomes" id="UP000566819">
    <property type="component" value="Unassembled WGS sequence"/>
</dbReference>
<organism evidence="7 8">
    <name type="scientific">Cudoniella acicularis</name>
    <dbReference type="NCBI Taxonomy" id="354080"/>
    <lineage>
        <taxon>Eukaryota</taxon>
        <taxon>Fungi</taxon>
        <taxon>Dikarya</taxon>
        <taxon>Ascomycota</taxon>
        <taxon>Pezizomycotina</taxon>
        <taxon>Leotiomycetes</taxon>
        <taxon>Helotiales</taxon>
        <taxon>Tricladiaceae</taxon>
        <taxon>Cudoniella</taxon>
    </lineage>
</organism>
<dbReference type="PANTHER" id="PTHR36206:SF12">
    <property type="entry name" value="ASPERCRYPTIN BIOSYNTHESIS CLUSTER-SPECIFIC TRANSCRIPTION REGULATOR ATNN-RELATED"/>
    <property type="match status" value="1"/>
</dbReference>
<dbReference type="EMBL" id="JAAMPI010000056">
    <property type="protein sequence ID" value="KAF4636632.1"/>
    <property type="molecule type" value="Genomic_DNA"/>
</dbReference>
<evidence type="ECO:0000256" key="5">
    <source>
        <dbReference type="ARBA" id="ARBA00023163"/>
    </source>
</evidence>
<keyword evidence="1" id="KW-0479">Metal-binding</keyword>
<evidence type="ECO:0000256" key="1">
    <source>
        <dbReference type="ARBA" id="ARBA00022723"/>
    </source>
</evidence>
<evidence type="ECO:0000313" key="8">
    <source>
        <dbReference type="Proteomes" id="UP000566819"/>
    </source>
</evidence>
<keyword evidence="8" id="KW-1185">Reference proteome</keyword>
<keyword evidence="4" id="KW-0238">DNA-binding</keyword>
<keyword evidence="6" id="KW-0539">Nucleus</keyword>
<proteinExistence type="predicted"/>
<dbReference type="OrthoDB" id="3172332at2759"/>
<evidence type="ECO:0000256" key="2">
    <source>
        <dbReference type="ARBA" id="ARBA00022833"/>
    </source>
</evidence>
<reference evidence="7 8" key="1">
    <citation type="submission" date="2020-03" db="EMBL/GenBank/DDBJ databases">
        <title>Draft Genome Sequence of Cudoniella acicularis.</title>
        <authorList>
            <person name="Buettner E."/>
            <person name="Kellner H."/>
        </authorList>
    </citation>
    <scope>NUCLEOTIDE SEQUENCE [LARGE SCALE GENOMIC DNA]</scope>
    <source>
        <strain evidence="7 8">DSM 108380</strain>
    </source>
</reference>
<dbReference type="AlphaFoldDB" id="A0A8H4RV92"/>
<evidence type="ECO:0000313" key="7">
    <source>
        <dbReference type="EMBL" id="KAF4636632.1"/>
    </source>
</evidence>
<name>A0A8H4RV92_9HELO</name>
<gene>
    <name evidence="7" type="ORF">G7Y89_g1459</name>
</gene>
<evidence type="ECO:0000256" key="4">
    <source>
        <dbReference type="ARBA" id="ARBA00023125"/>
    </source>
</evidence>
<keyword evidence="5" id="KW-0804">Transcription</keyword>
<protein>
    <submittedName>
        <fullName evidence="7">Uncharacterized protein</fullName>
    </submittedName>
</protein>
<keyword evidence="2" id="KW-0862">Zinc</keyword>
<dbReference type="InterPro" id="IPR052360">
    <property type="entry name" value="Transcr_Regulatory_Proteins"/>
</dbReference>
<dbReference type="GO" id="GO:0003677">
    <property type="term" value="F:DNA binding"/>
    <property type="evidence" value="ECO:0007669"/>
    <property type="project" value="UniProtKB-KW"/>
</dbReference>
<comment type="caution">
    <text evidence="7">The sequence shown here is derived from an EMBL/GenBank/DDBJ whole genome shotgun (WGS) entry which is preliminary data.</text>
</comment>
<keyword evidence="3" id="KW-0805">Transcription regulation</keyword>
<evidence type="ECO:0000256" key="6">
    <source>
        <dbReference type="ARBA" id="ARBA00023242"/>
    </source>
</evidence>
<accession>A0A8H4RV92</accession>
<sequence>MLAGHYHYALNIYGRAINDIRNLMSEPTTSLRLTLIASLSIFCFENFHGHVRSALTTIDGAMQVLFDWMRKHRPLGKGKLLPLTSVVESEIITVIDVLERDATIDEVELNIAESFSAGLLPLLFLLMVRCREYEVGHEALEVLKPAQPRREGTWDSAIIVGIGERLLGSRHPNGKKDNFFAGVYAPYLDIKLMLPKLPMKMGMPQEQAKSCCPVLVYNPEQFI</sequence>
<evidence type="ECO:0000256" key="3">
    <source>
        <dbReference type="ARBA" id="ARBA00023015"/>
    </source>
</evidence>